<accession>A0A3Q0IJA1</accession>
<evidence type="ECO:0000256" key="13">
    <source>
        <dbReference type="SAM" id="Coils"/>
    </source>
</evidence>
<dbReference type="SUPFAM" id="SSF52540">
    <property type="entry name" value="P-loop containing nucleoside triphosphate hydrolases"/>
    <property type="match status" value="2"/>
</dbReference>
<evidence type="ECO:0000256" key="10">
    <source>
        <dbReference type="ARBA" id="ARBA00023175"/>
    </source>
</evidence>
<evidence type="ECO:0000256" key="6">
    <source>
        <dbReference type="ARBA" id="ARBA00022840"/>
    </source>
</evidence>
<dbReference type="InterPro" id="IPR024743">
    <property type="entry name" value="Dynein_HC_stalk"/>
</dbReference>
<dbReference type="Proteomes" id="UP000079169">
    <property type="component" value="Unplaced"/>
</dbReference>
<dbReference type="GeneID" id="103505124"/>
<dbReference type="Pfam" id="PF08393">
    <property type="entry name" value="DHC_N2"/>
    <property type="match status" value="1"/>
</dbReference>
<evidence type="ECO:0000313" key="23">
    <source>
        <dbReference type="RefSeq" id="XP_026676294.1"/>
    </source>
</evidence>
<dbReference type="InterPro" id="IPR026983">
    <property type="entry name" value="DHC"/>
</dbReference>
<keyword evidence="9" id="KW-0969">Cilium</keyword>
<evidence type="ECO:0000259" key="17">
    <source>
        <dbReference type="Pfam" id="PF12780"/>
    </source>
</evidence>
<keyword evidence="4" id="KW-0493">Microtubule</keyword>
<evidence type="ECO:0000256" key="5">
    <source>
        <dbReference type="ARBA" id="ARBA00022741"/>
    </source>
</evidence>
<evidence type="ECO:0000259" key="15">
    <source>
        <dbReference type="Pfam" id="PF08393"/>
    </source>
</evidence>
<feature type="domain" description="Dynein heavy chain AAA 5 extension" evidence="19">
    <location>
        <begin position="483"/>
        <end position="548"/>
    </location>
</feature>
<dbReference type="FunFam" id="1.20.920.30:FF:000004">
    <property type="entry name" value="Dynein axonemal heavy chain 5"/>
    <property type="match status" value="1"/>
</dbReference>
<dbReference type="RefSeq" id="XP_026676294.1">
    <property type="nucleotide sequence ID" value="XM_026820493.1"/>
</dbReference>
<evidence type="ECO:0000259" key="14">
    <source>
        <dbReference type="Pfam" id="PF03028"/>
    </source>
</evidence>
<keyword evidence="11" id="KW-0206">Cytoskeleton</keyword>
<feature type="domain" description="Dynein heavy chain linker" evidence="15">
    <location>
        <begin position="369"/>
        <end position="475"/>
    </location>
</feature>
<feature type="domain" description="Dynein heavy chain ATP-binding dynein motor region" evidence="18">
    <location>
        <begin position="1479"/>
        <end position="1656"/>
    </location>
</feature>
<keyword evidence="8 13" id="KW-0175">Coiled coil</keyword>
<dbReference type="Pfam" id="PF12775">
    <property type="entry name" value="AAA_7"/>
    <property type="match status" value="1"/>
</dbReference>
<organism evidence="22 23">
    <name type="scientific">Diaphorina citri</name>
    <name type="common">Asian citrus psyllid</name>
    <dbReference type="NCBI Taxonomy" id="121845"/>
    <lineage>
        <taxon>Eukaryota</taxon>
        <taxon>Metazoa</taxon>
        <taxon>Ecdysozoa</taxon>
        <taxon>Arthropoda</taxon>
        <taxon>Hexapoda</taxon>
        <taxon>Insecta</taxon>
        <taxon>Pterygota</taxon>
        <taxon>Neoptera</taxon>
        <taxon>Paraneoptera</taxon>
        <taxon>Hemiptera</taxon>
        <taxon>Sternorrhyncha</taxon>
        <taxon>Psylloidea</taxon>
        <taxon>Psyllidae</taxon>
        <taxon>Diaphorininae</taxon>
        <taxon>Diaphorina</taxon>
    </lineage>
</organism>
<dbReference type="InterPro" id="IPR035706">
    <property type="entry name" value="AAA_9"/>
</dbReference>
<dbReference type="InterPro" id="IPR041589">
    <property type="entry name" value="DNAH3_AAA_lid_1"/>
</dbReference>
<dbReference type="GO" id="GO:0051959">
    <property type="term" value="F:dynein light intermediate chain binding"/>
    <property type="evidence" value="ECO:0007669"/>
    <property type="project" value="InterPro"/>
</dbReference>
<dbReference type="FunFam" id="3.10.490.20:FF:000009">
    <property type="entry name" value="Dynein heavy chain 4"/>
    <property type="match status" value="1"/>
</dbReference>
<comment type="subcellular location">
    <subcellularLocation>
        <location evidence="1">Cytoplasm</location>
        <location evidence="1">Cytoskeleton</location>
        <location evidence="1">Cilium axoneme</location>
    </subcellularLocation>
</comment>
<dbReference type="GO" id="GO:0008569">
    <property type="term" value="F:minus-end-directed microtubule motor activity"/>
    <property type="evidence" value="ECO:0007669"/>
    <property type="project" value="InterPro"/>
</dbReference>
<evidence type="ECO:0000259" key="20">
    <source>
        <dbReference type="Pfam" id="PF17857"/>
    </source>
</evidence>
<feature type="domain" description="Dynein heavy chain coiled coil stalk" evidence="16">
    <location>
        <begin position="1155"/>
        <end position="1424"/>
    </location>
</feature>
<evidence type="ECO:0000259" key="21">
    <source>
        <dbReference type="Pfam" id="PF18199"/>
    </source>
</evidence>
<evidence type="ECO:0000256" key="12">
    <source>
        <dbReference type="ARBA" id="ARBA00023273"/>
    </source>
</evidence>
<keyword evidence="12" id="KW-0966">Cell projection</keyword>
<dbReference type="Gene3D" id="1.10.8.1220">
    <property type="match status" value="1"/>
</dbReference>
<dbReference type="InterPro" id="IPR027417">
    <property type="entry name" value="P-loop_NTPase"/>
</dbReference>
<gene>
    <name evidence="23" type="primary">LOC103505124</name>
</gene>
<dbReference type="Pfam" id="PF12777">
    <property type="entry name" value="MT"/>
    <property type="match status" value="1"/>
</dbReference>
<feature type="domain" description="Dynein heavy chain region D6 P-loop" evidence="14">
    <location>
        <begin position="2432"/>
        <end position="2512"/>
    </location>
</feature>
<feature type="domain" description="Dynein heavy chain 3 AAA+ lid" evidence="20">
    <location>
        <begin position="779"/>
        <end position="860"/>
    </location>
</feature>
<evidence type="ECO:0000256" key="4">
    <source>
        <dbReference type="ARBA" id="ARBA00022701"/>
    </source>
</evidence>
<feature type="domain" description="Dynein heavy chain C-terminal" evidence="21">
    <location>
        <begin position="2528"/>
        <end position="2629"/>
    </location>
</feature>
<dbReference type="FunFam" id="1.10.8.1220:FF:000001">
    <property type="entry name" value="Dynein axonemal heavy chain 5"/>
    <property type="match status" value="1"/>
</dbReference>
<dbReference type="GO" id="GO:0045505">
    <property type="term" value="F:dynein intermediate chain binding"/>
    <property type="evidence" value="ECO:0007669"/>
    <property type="project" value="InterPro"/>
</dbReference>
<dbReference type="GO" id="GO:0005930">
    <property type="term" value="C:axoneme"/>
    <property type="evidence" value="ECO:0007669"/>
    <property type="project" value="UniProtKB-SubCell"/>
</dbReference>
<evidence type="ECO:0000256" key="3">
    <source>
        <dbReference type="ARBA" id="ARBA00022490"/>
    </source>
</evidence>
<dbReference type="Gene3D" id="1.20.920.20">
    <property type="match status" value="2"/>
</dbReference>
<dbReference type="Pfam" id="PF12781">
    <property type="entry name" value="AAA_9"/>
    <property type="match status" value="1"/>
</dbReference>
<dbReference type="GO" id="GO:0005524">
    <property type="term" value="F:ATP binding"/>
    <property type="evidence" value="ECO:0007669"/>
    <property type="project" value="UniProtKB-KW"/>
</dbReference>
<dbReference type="PANTHER" id="PTHR46961">
    <property type="entry name" value="DYNEIN HEAVY CHAIN 1, AXONEMAL-LIKE PROTEIN"/>
    <property type="match status" value="1"/>
</dbReference>
<dbReference type="InterPro" id="IPR004273">
    <property type="entry name" value="Dynein_heavy_D6_P-loop"/>
</dbReference>
<evidence type="ECO:0000256" key="2">
    <source>
        <dbReference type="ARBA" id="ARBA00008887"/>
    </source>
</evidence>
<name>A0A3Q0IJA1_DIACI</name>
<keyword evidence="22" id="KW-1185">Reference proteome</keyword>
<dbReference type="FunFam" id="1.20.1270.280:FF:000002">
    <property type="entry name" value="Dynein heavy chain 5, axonemal"/>
    <property type="match status" value="2"/>
</dbReference>
<dbReference type="PANTHER" id="PTHR46961:SF18">
    <property type="entry name" value="DYNEIN AXONEMAL HEAVY CHAIN 5"/>
    <property type="match status" value="1"/>
</dbReference>
<keyword evidence="10" id="KW-0505">Motor protein</keyword>
<dbReference type="Gene3D" id="3.10.490.20">
    <property type="match status" value="2"/>
</dbReference>
<reference evidence="23" key="1">
    <citation type="submission" date="2025-08" db="UniProtKB">
        <authorList>
            <consortium name="RefSeq"/>
        </authorList>
    </citation>
    <scope>IDENTIFICATION</scope>
</reference>
<feature type="domain" description="Dynein heavy chain C-terminal" evidence="21">
    <location>
        <begin position="1781"/>
        <end position="1866"/>
    </location>
</feature>
<dbReference type="GO" id="GO:0030286">
    <property type="term" value="C:dynein complex"/>
    <property type="evidence" value="ECO:0007669"/>
    <property type="project" value="UniProtKB-KW"/>
</dbReference>
<dbReference type="Pfam" id="PF18199">
    <property type="entry name" value="Dynein_C"/>
    <property type="match status" value="4"/>
</dbReference>
<keyword evidence="6" id="KW-0067">ATP-binding</keyword>
<dbReference type="Gene3D" id="1.20.1270.280">
    <property type="match status" value="2"/>
</dbReference>
<dbReference type="Gene3D" id="1.20.920.30">
    <property type="match status" value="1"/>
</dbReference>
<feature type="coiled-coil region" evidence="13">
    <location>
        <begin position="1306"/>
        <end position="1354"/>
    </location>
</feature>
<evidence type="ECO:0000259" key="19">
    <source>
        <dbReference type="Pfam" id="PF17852"/>
    </source>
</evidence>
<evidence type="ECO:0000256" key="11">
    <source>
        <dbReference type="ARBA" id="ARBA00023212"/>
    </source>
</evidence>
<dbReference type="GO" id="GO:0005874">
    <property type="term" value="C:microtubule"/>
    <property type="evidence" value="ECO:0007669"/>
    <property type="project" value="UniProtKB-KW"/>
</dbReference>
<proteinExistence type="inferred from homology"/>
<evidence type="ECO:0000259" key="18">
    <source>
        <dbReference type="Pfam" id="PF12781"/>
    </source>
</evidence>
<dbReference type="KEGG" id="dci:103505124"/>
<dbReference type="Gene3D" id="6.10.140.1060">
    <property type="match status" value="1"/>
</dbReference>
<dbReference type="Gene3D" id="3.40.50.300">
    <property type="entry name" value="P-loop containing nucleotide triphosphate hydrolases"/>
    <property type="match status" value="4"/>
</dbReference>
<dbReference type="STRING" id="121845.A0A3Q0IJA1"/>
<keyword evidence="7" id="KW-0243">Dynein</keyword>
<dbReference type="Pfam" id="PF03028">
    <property type="entry name" value="Dynein_heavy"/>
    <property type="match status" value="1"/>
</dbReference>
<dbReference type="InterPro" id="IPR013602">
    <property type="entry name" value="Dynein_heavy_linker"/>
</dbReference>
<evidence type="ECO:0000313" key="22">
    <source>
        <dbReference type="Proteomes" id="UP000079169"/>
    </source>
</evidence>
<keyword evidence="3" id="KW-0963">Cytoplasm</keyword>
<evidence type="ECO:0000256" key="1">
    <source>
        <dbReference type="ARBA" id="ARBA00004430"/>
    </source>
</evidence>
<dbReference type="GO" id="GO:0007018">
    <property type="term" value="P:microtubule-based movement"/>
    <property type="evidence" value="ECO:0007669"/>
    <property type="project" value="InterPro"/>
</dbReference>
<dbReference type="Pfam" id="PF12780">
    <property type="entry name" value="AAA_8"/>
    <property type="match status" value="2"/>
</dbReference>
<dbReference type="InterPro" id="IPR024317">
    <property type="entry name" value="Dynein_heavy_chain_D4_dom"/>
</dbReference>
<feature type="domain" description="Dynein heavy chain AAA module D4" evidence="17">
    <location>
        <begin position="924"/>
        <end position="998"/>
    </location>
</feature>
<comment type="similarity">
    <text evidence="2">Belongs to the dynein heavy chain family.</text>
</comment>
<dbReference type="InterPro" id="IPR041228">
    <property type="entry name" value="Dynein_C"/>
</dbReference>
<dbReference type="Pfam" id="PF17857">
    <property type="entry name" value="AAA_lid_1"/>
    <property type="match status" value="1"/>
</dbReference>
<evidence type="ECO:0000256" key="8">
    <source>
        <dbReference type="ARBA" id="ARBA00023054"/>
    </source>
</evidence>
<dbReference type="PaxDb" id="121845-A0A3Q0IJA1"/>
<feature type="domain" description="Dynein heavy chain AAA module D4" evidence="17">
    <location>
        <begin position="1001"/>
        <end position="1121"/>
    </location>
</feature>
<feature type="domain" description="Dynein heavy chain C-terminal" evidence="21">
    <location>
        <begin position="1897"/>
        <end position="2060"/>
    </location>
</feature>
<dbReference type="FunFam" id="3.40.50.300:FF:001221">
    <property type="entry name" value="Axonemal dynein heavy chain 8"/>
    <property type="match status" value="1"/>
</dbReference>
<evidence type="ECO:0000256" key="7">
    <source>
        <dbReference type="ARBA" id="ARBA00023017"/>
    </source>
</evidence>
<protein>
    <submittedName>
        <fullName evidence="23">Dynein heavy chain 8, axonemal-like</fullName>
    </submittedName>
</protein>
<sequence>MKTYQDQCFMEWQKNASEQLVHIMRGPILAKRRSRYEVVYTSLLSDIIFHVEQFERMGYKTSCESFLWTLNMKSMLDMLRDRAEIVNTKSQLVTAMIPPYFRDFIQPKIDRIDILLKEACISYKWELDYNRVLSVLSEVAVFWHNSEIFWSEVEALKVFMFLKTGLDNAMQRCLISHLCKVARCLEGRPRRSNVIKSSSLDLWTSPTQVASFLEFKTERECIVEDPKVSGYLKMFLKAREFAKCHYWFSNFMSNCKLAIDLLIRLYIHQFRCFFAKNPRAHAKHFIQSRPSARKIANIIRGYKVGLSQFYSLPSSHEIGPFRISTIEVKRSLADLGRDWFQLLCNYLVADWARRLTKVDSYLTSHIKILKAPIKDIRDIKRKMKALQDTRDKFYRLLKVPRHMREFPVYHYMTKVVDDFNETLPLLVLMADKSMLPRHWKRLEALTGRPFNVESKDFNLRNIFEANVLAYKDDVESFDFGRLEKDHYEKCFLFSLMWSLGAVLELDDRSKFEAFVLSHKSKLNWPKPSAGDTIFEFKVTQDGQWEHWNSSVVDYVYPTKTVPDFLDILVPNVDNVRTNFLIDTIAKIEKNVLLIGEPGTAKTVMIKGYMKTYNPEVHLSKSFNFSSATTPNMVQRIIESYLEKRVGTIYGPPNFRKMSIFIDDISMPVFNDWGDQVTNEITRQLMEQGGFYSLDKPGEFSQVQDIQILAAMIHPGGGRNDIPPRLKRRFNIFNCTLPSNKSMDKIFSCIGQGYFCSARFTKEIVDFLPNFVPLTRVCWQQTKLKMLPTPAKFHYIFNLRDLSRIWQGMCNIKKDEAKNSSVLYKLWRHECMRTISDRFISQEERDWFAENLESNAKKLLGAKYDTLDKAESLFVDFLREPPEPVGDEEVVIPKVYELVPSFEDLSECLQRYQRMYNGLTKGLPMDLVFFKDFIYHLIIISRIIRTPKGNALLVGVGGSGKQSVTRLSTFIANYEMKQLVLTRTYNVGNLMDDIKILYRCWDNLYDFFISRAKNNLHVTLCFSPVGEKFRSRALMFPGLVSGCTVDWYYKWPPDALSAVSKHFLSSFPITGTPQTIAALMDMMGDTHTVVSNTLAEYFEKFRRQSFVTPKSFLIFLESYKALYAVRRKKIDKDASQREIGLQKLEEAAVSVEELRKELVIKEKNIAVATAAADVTIKPADINTVKALKTPPYLIQVIMDCVIILNKDKLLPVELRTDVNPPFLNPSWAEAGKLLNNVKFLSNLMNFKKDNINDETVDLMEPYIKWPNYTLESAITSCGQVAGLLSWTIAMKDFFKVNKEVLPLKANLAIQQIKLDQAMSEKEKAEAILREKNKEVAAAKAQLDTAERSQKAMLDEGNACKAKMDAATGLITGLAGEKVRWTEQATEFKNQALRLVGDILVMCGFLCYAGPFNQEYRTKIRERWYRALTVHEIPFTKDLSIIENLVDQPTVSGAALDLANCPPKPAPWITDISWLNINELSRLPTFEELPDQKYFRQHLEDALVAGRPLLIAEVLEELDPVLDNVLEKNFVKQGTKYKLRLGDKDLEVLPFQFRLYITTKLANPSYTPEVSARCSIIDFTVTLKGLEDQLLARVILKERKELEDERLFLIKDVTLNKRKTIELEQNLLFKLTTVKGSLVDDDSVLKTLNVTKDTAVQVRKKIQVAYETEKEINMAREAFRPVANRGSILYFLICDMSLVNYMYQTSLVQFLERFDISMERSSKSERVNERISFIIDYLTDDVFRYKVRGLYEQHKFMFPLLLALRIDLDRKFITYDEFNYLLKGFLTAMKQEVARANHWALDLVNITNTVTSLYKEGIKSPPTEGVFVYGLFLEGATWDRKNNVLVESQPKVLSTLMPVIHITAVNKPYVTDPKLYTVRACVNFQINKPYVTDPKLYQTNTTNELLNTIIEIQPKESAGDGERESRETVVARLAKDMLAKLPPMYENHVCRDRYKAMGATRPLVIVLRQEIDRMQKVMKTVSTTLKDLLLAVDGIIIMNETLKDSLDNIFDARVPSSWKRDSWLSSSLGFWFTELIERNEQLSSWLYNGRPDQFWMTGFFNPYQTNTTNELLNTIIEIQPKESAGDGERESRETVVARLAKDMLAKLPPMYENHVCRDRYKAMGATRPLVIVLRQEIDRMQKVMKTVSTTLKDLLLAVDGIIIMNETLKDSLDNIFDARVPSSWKRDSWLSSSLGFWFTELIERNEQLSSWLYNGRPDQFWMTGFFNPQGIILFTKENIFYCLGGAALDLANCPPKPAPWITDISWLNINELSRLPTFEELPDQVKNNEKNWKIWYGKAAPEEEVIPKYDALKPFYRLLIVKNNEKNWKIWYGKAAPEEEVIPKYDALKPFYRLLIVKNNEKNWKIWYGKAAPEEEVIPKYDALKPFYRLLIVRAWCPDRTLMESKKYITQSLGAQFADPVIFNMEAMVFESRPRTPLVNFLSMGSDPTVEIETLARKLRIPCQSISMGQAQEIHARKLIDAYKAMGATRPLVIVLRQEIDRMQKVMKTVSTTLKDLLLAVDGIIIMNEEEGIKSPPTEGVFVYGLFLEGATWDRKNNVLVESQPKVLSTLMPVIHITAVNKPYVTDPKLYTCPVYKKPGRTGLNFITKLWLPCVQNEENHWILRAVALLCDTK</sequence>
<feature type="coiled-coil region" evidence="13">
    <location>
        <begin position="1140"/>
        <end position="1170"/>
    </location>
</feature>
<feature type="domain" description="Dynein heavy chain C-terminal" evidence="21">
    <location>
        <begin position="2063"/>
        <end position="2229"/>
    </location>
</feature>
<dbReference type="InterPro" id="IPR043160">
    <property type="entry name" value="Dynein_C_barrel"/>
</dbReference>
<dbReference type="Gene3D" id="1.10.472.130">
    <property type="match status" value="1"/>
</dbReference>
<evidence type="ECO:0000256" key="9">
    <source>
        <dbReference type="ARBA" id="ARBA00023069"/>
    </source>
</evidence>
<evidence type="ECO:0000259" key="16">
    <source>
        <dbReference type="Pfam" id="PF12777"/>
    </source>
</evidence>
<keyword evidence="5" id="KW-0547">Nucleotide-binding</keyword>
<dbReference type="Pfam" id="PF17852">
    <property type="entry name" value="Dynein_AAA_lid"/>
    <property type="match status" value="1"/>
</dbReference>
<dbReference type="InterPro" id="IPR041466">
    <property type="entry name" value="Dynein_AAA5_ext"/>
</dbReference>